<evidence type="ECO:0000256" key="4">
    <source>
        <dbReference type="ARBA" id="ARBA00023002"/>
    </source>
</evidence>
<keyword evidence="2" id="KW-0479">Metal-binding</keyword>
<protein>
    <submittedName>
        <fullName evidence="7">Predicted protein</fullName>
    </submittedName>
</protein>
<name>B0CP30_LACBS</name>
<dbReference type="PANTHER" id="PTHR30468">
    <property type="entry name" value="ALPHA-KETOGLUTARATE-DEPENDENT SULFONATE DIOXYGENASE"/>
    <property type="match status" value="1"/>
</dbReference>
<dbReference type="HOGENOM" id="CLU_1199992_0_0_1"/>
<evidence type="ECO:0000256" key="2">
    <source>
        <dbReference type="ARBA" id="ARBA00022723"/>
    </source>
</evidence>
<dbReference type="Pfam" id="PF02668">
    <property type="entry name" value="TauD"/>
    <property type="match status" value="1"/>
</dbReference>
<keyword evidence="5" id="KW-0408">Iron</keyword>
<evidence type="ECO:0000313" key="7">
    <source>
        <dbReference type="EMBL" id="EDR15403.1"/>
    </source>
</evidence>
<dbReference type="KEGG" id="lbc:LACBIDRAFT_301702"/>
<evidence type="ECO:0000256" key="3">
    <source>
        <dbReference type="ARBA" id="ARBA00022964"/>
    </source>
</evidence>
<gene>
    <name evidence="7" type="ORF">LACBIDRAFT_301702</name>
</gene>
<dbReference type="RefSeq" id="XP_001873611.1">
    <property type="nucleotide sequence ID" value="XM_001873576.1"/>
</dbReference>
<dbReference type="GO" id="GO:0046872">
    <property type="term" value="F:metal ion binding"/>
    <property type="evidence" value="ECO:0007669"/>
    <property type="project" value="UniProtKB-KW"/>
</dbReference>
<proteinExistence type="inferred from homology"/>
<evidence type="ECO:0000256" key="5">
    <source>
        <dbReference type="ARBA" id="ARBA00023004"/>
    </source>
</evidence>
<dbReference type="InterPro" id="IPR051323">
    <property type="entry name" value="AtsK-like"/>
</dbReference>
<dbReference type="Proteomes" id="UP000001194">
    <property type="component" value="Unassembled WGS sequence"/>
</dbReference>
<organism evidence="8">
    <name type="scientific">Laccaria bicolor (strain S238N-H82 / ATCC MYA-4686)</name>
    <name type="common">Bicoloured deceiver</name>
    <name type="synonym">Laccaria laccata var. bicolor</name>
    <dbReference type="NCBI Taxonomy" id="486041"/>
    <lineage>
        <taxon>Eukaryota</taxon>
        <taxon>Fungi</taxon>
        <taxon>Dikarya</taxon>
        <taxon>Basidiomycota</taxon>
        <taxon>Agaricomycotina</taxon>
        <taxon>Agaricomycetes</taxon>
        <taxon>Agaricomycetidae</taxon>
        <taxon>Agaricales</taxon>
        <taxon>Agaricineae</taxon>
        <taxon>Hydnangiaceae</taxon>
        <taxon>Laccaria</taxon>
    </lineage>
</organism>
<evidence type="ECO:0000313" key="8">
    <source>
        <dbReference type="Proteomes" id="UP000001194"/>
    </source>
</evidence>
<evidence type="ECO:0000256" key="1">
    <source>
        <dbReference type="ARBA" id="ARBA00005896"/>
    </source>
</evidence>
<dbReference type="SUPFAM" id="SSF51197">
    <property type="entry name" value="Clavaminate synthase-like"/>
    <property type="match status" value="1"/>
</dbReference>
<sequence>MSFSSLSLRWRTSKWKNQDRYPTLTPFDHVDPGLHSLSHPNPRSFLNGATSITEITPHLGTEVVVINITEANADGWDQLAFEICTSLAENCSFSGIGKASLTETHSFVESAGAWTLEGERVEPSRQPLAYAYLQAPHPSYICPSLKLPRDPFGIHWHSDVSHELPWPPPGLTTVFLLSQPQTGGDTLFTSQVFPLKELSPQFMAFLRTLKAVHSGVEQANFSHPGHRGVGV</sequence>
<dbReference type="EMBL" id="DS547091">
    <property type="protein sequence ID" value="EDR15403.1"/>
    <property type="molecule type" value="Genomic_DNA"/>
</dbReference>
<dbReference type="InParanoid" id="B0CP30"/>
<evidence type="ECO:0000259" key="6">
    <source>
        <dbReference type="Pfam" id="PF02668"/>
    </source>
</evidence>
<dbReference type="InterPro" id="IPR003819">
    <property type="entry name" value="TauD/TfdA-like"/>
</dbReference>
<keyword evidence="8" id="KW-1185">Reference proteome</keyword>
<dbReference type="Gene3D" id="3.60.130.10">
    <property type="entry name" value="Clavaminate synthase-like"/>
    <property type="match status" value="1"/>
</dbReference>
<dbReference type="AlphaFoldDB" id="B0CP30"/>
<accession>B0CP30</accession>
<dbReference type="PANTHER" id="PTHR30468:SF28">
    <property type="entry name" value="ALPHA-KETOGLUTARATE-DEPENDENT TAURINE DIOXYGENASE (AFU_ORTHOLOGUE AFUA_8G02210)-RELATED"/>
    <property type="match status" value="1"/>
</dbReference>
<dbReference type="InterPro" id="IPR042098">
    <property type="entry name" value="TauD-like_sf"/>
</dbReference>
<dbReference type="GO" id="GO:0016706">
    <property type="term" value="F:2-oxoglutarate-dependent dioxygenase activity"/>
    <property type="evidence" value="ECO:0007669"/>
    <property type="project" value="TreeGrafter"/>
</dbReference>
<feature type="domain" description="TauD/TfdA-like" evidence="6">
    <location>
        <begin position="151"/>
        <end position="218"/>
    </location>
</feature>
<comment type="similarity">
    <text evidence="1">Belongs to the TfdA dioxygenase family.</text>
</comment>
<dbReference type="GO" id="GO:0005737">
    <property type="term" value="C:cytoplasm"/>
    <property type="evidence" value="ECO:0007669"/>
    <property type="project" value="TreeGrafter"/>
</dbReference>
<reference evidence="7 8" key="1">
    <citation type="journal article" date="2008" name="Nature">
        <title>The genome of Laccaria bicolor provides insights into mycorrhizal symbiosis.</title>
        <authorList>
            <person name="Martin F."/>
            <person name="Aerts A."/>
            <person name="Ahren D."/>
            <person name="Brun A."/>
            <person name="Danchin E.G.J."/>
            <person name="Duchaussoy F."/>
            <person name="Gibon J."/>
            <person name="Kohler A."/>
            <person name="Lindquist E."/>
            <person name="Pereda V."/>
            <person name="Salamov A."/>
            <person name="Shapiro H.J."/>
            <person name="Wuyts J."/>
            <person name="Blaudez D."/>
            <person name="Buee M."/>
            <person name="Brokstein P."/>
            <person name="Canbaeck B."/>
            <person name="Cohen D."/>
            <person name="Courty P.E."/>
            <person name="Coutinho P.M."/>
            <person name="Delaruelle C."/>
            <person name="Detter J.C."/>
            <person name="Deveau A."/>
            <person name="DiFazio S."/>
            <person name="Duplessis S."/>
            <person name="Fraissinet-Tachet L."/>
            <person name="Lucic E."/>
            <person name="Frey-Klett P."/>
            <person name="Fourrey C."/>
            <person name="Feussner I."/>
            <person name="Gay G."/>
            <person name="Grimwood J."/>
            <person name="Hoegger P.J."/>
            <person name="Jain P."/>
            <person name="Kilaru S."/>
            <person name="Labbe J."/>
            <person name="Lin Y.C."/>
            <person name="Legue V."/>
            <person name="Le Tacon F."/>
            <person name="Marmeisse R."/>
            <person name="Melayah D."/>
            <person name="Montanini B."/>
            <person name="Muratet M."/>
            <person name="Nehls U."/>
            <person name="Niculita-Hirzel H."/>
            <person name="Oudot-Le Secq M.P."/>
            <person name="Peter M."/>
            <person name="Quesneville H."/>
            <person name="Rajashekar B."/>
            <person name="Reich M."/>
            <person name="Rouhier N."/>
            <person name="Schmutz J."/>
            <person name="Yin T."/>
            <person name="Chalot M."/>
            <person name="Henrissat B."/>
            <person name="Kuees U."/>
            <person name="Lucas S."/>
            <person name="Van de Peer Y."/>
            <person name="Podila G.K."/>
            <person name="Polle A."/>
            <person name="Pukkila P.J."/>
            <person name="Richardson P.M."/>
            <person name="Rouze P."/>
            <person name="Sanders I.R."/>
            <person name="Stajich J.E."/>
            <person name="Tunlid A."/>
            <person name="Tuskan G."/>
            <person name="Grigoriev I.V."/>
        </authorList>
    </citation>
    <scope>NUCLEOTIDE SEQUENCE [LARGE SCALE GENOMIC DNA]</scope>
    <source>
        <strain evidence="8">S238N-H82 / ATCC MYA-4686</strain>
    </source>
</reference>
<dbReference type="GeneID" id="6069913"/>
<keyword evidence="4" id="KW-0560">Oxidoreductase</keyword>
<dbReference type="OrthoDB" id="10257314at2759"/>
<keyword evidence="3" id="KW-0223">Dioxygenase</keyword>